<evidence type="ECO:0000259" key="7">
    <source>
        <dbReference type="PROSITE" id="PS50850"/>
    </source>
</evidence>
<evidence type="ECO:0000313" key="9">
    <source>
        <dbReference type="Proteomes" id="UP001479436"/>
    </source>
</evidence>
<evidence type="ECO:0000256" key="6">
    <source>
        <dbReference type="SAM" id="Phobius"/>
    </source>
</evidence>
<dbReference type="InterPro" id="IPR020846">
    <property type="entry name" value="MFS_dom"/>
</dbReference>
<evidence type="ECO:0000313" key="8">
    <source>
        <dbReference type="EMBL" id="KAK9761963.1"/>
    </source>
</evidence>
<keyword evidence="4 6" id="KW-1133">Transmembrane helix</keyword>
<dbReference type="PROSITE" id="PS50850">
    <property type="entry name" value="MFS"/>
    <property type="match status" value="1"/>
</dbReference>
<dbReference type="PANTHER" id="PTHR23511">
    <property type="entry name" value="SYNAPTIC VESICLE GLYCOPROTEIN 2"/>
    <property type="match status" value="1"/>
</dbReference>
<comment type="subcellular location">
    <subcellularLocation>
        <location evidence="1">Membrane</location>
        <topology evidence="1">Multi-pass membrane protein</topology>
    </subcellularLocation>
</comment>
<accession>A0ABR2WKD2</accession>
<dbReference type="Proteomes" id="UP001479436">
    <property type="component" value="Unassembled WGS sequence"/>
</dbReference>
<feature type="domain" description="Major facilitator superfamily (MFS) profile" evidence="7">
    <location>
        <begin position="49"/>
        <end position="279"/>
    </location>
</feature>
<keyword evidence="5 6" id="KW-0472">Membrane</keyword>
<organism evidence="8 9">
    <name type="scientific">Basidiobolus ranarum</name>
    <dbReference type="NCBI Taxonomy" id="34480"/>
    <lineage>
        <taxon>Eukaryota</taxon>
        <taxon>Fungi</taxon>
        <taxon>Fungi incertae sedis</taxon>
        <taxon>Zoopagomycota</taxon>
        <taxon>Entomophthoromycotina</taxon>
        <taxon>Basidiobolomycetes</taxon>
        <taxon>Basidiobolales</taxon>
        <taxon>Basidiobolaceae</taxon>
        <taxon>Basidiobolus</taxon>
    </lineage>
</organism>
<dbReference type="Pfam" id="PF00083">
    <property type="entry name" value="Sugar_tr"/>
    <property type="match status" value="1"/>
</dbReference>
<dbReference type="InterPro" id="IPR005829">
    <property type="entry name" value="Sugar_transporter_CS"/>
</dbReference>
<feature type="transmembrane region" description="Helical" evidence="6">
    <location>
        <begin position="49"/>
        <end position="74"/>
    </location>
</feature>
<evidence type="ECO:0000256" key="2">
    <source>
        <dbReference type="ARBA" id="ARBA00022448"/>
    </source>
</evidence>
<keyword evidence="3 6" id="KW-0812">Transmembrane</keyword>
<name>A0ABR2WKD2_9FUNG</name>
<dbReference type="EMBL" id="JASJQH010001145">
    <property type="protein sequence ID" value="KAK9761963.1"/>
    <property type="molecule type" value="Genomic_DNA"/>
</dbReference>
<sequence>MRHQQDIKDRIVVANTKTLSSTFDRESNMTVNNLIAISETKLTKWHLRAILICGVGFFTDAYDIFIINLAVPMLGYVYYQDNNNQVPKQFTGPLKGAAAFGTLIGQLLFGYLSDRLGRKKMYGLELIIVIFASICCALAGSWAKGVNVIAILGFWRFILGIGIGGDYPVSSVITSEFASTNRRGMMIASVFALQGVGILVAAVFTVIVLAIFQEAIREDQQNLDYVWRLMLGFGCVPAIFAVYFRVTMPESPRYANIKKSTELEELQTFLSSSDIRNLR</sequence>
<evidence type="ECO:0000256" key="5">
    <source>
        <dbReference type="ARBA" id="ARBA00023136"/>
    </source>
</evidence>
<evidence type="ECO:0000256" key="1">
    <source>
        <dbReference type="ARBA" id="ARBA00004141"/>
    </source>
</evidence>
<dbReference type="PANTHER" id="PTHR23511:SF34">
    <property type="entry name" value="SYNAPTIC VESICLE GLYCOPROTEIN 2"/>
    <property type="match status" value="1"/>
</dbReference>
<feature type="transmembrane region" description="Helical" evidence="6">
    <location>
        <begin position="149"/>
        <end position="169"/>
    </location>
</feature>
<dbReference type="Gene3D" id="1.20.1250.20">
    <property type="entry name" value="MFS general substrate transporter like domains"/>
    <property type="match status" value="1"/>
</dbReference>
<keyword evidence="2" id="KW-0813">Transport</keyword>
<feature type="transmembrane region" description="Helical" evidence="6">
    <location>
        <begin position="190"/>
        <end position="213"/>
    </location>
</feature>
<keyword evidence="9" id="KW-1185">Reference proteome</keyword>
<evidence type="ECO:0000256" key="4">
    <source>
        <dbReference type="ARBA" id="ARBA00022989"/>
    </source>
</evidence>
<dbReference type="InterPro" id="IPR005828">
    <property type="entry name" value="MFS_sugar_transport-like"/>
</dbReference>
<feature type="transmembrane region" description="Helical" evidence="6">
    <location>
        <begin position="124"/>
        <end position="143"/>
    </location>
</feature>
<dbReference type="PROSITE" id="PS00217">
    <property type="entry name" value="SUGAR_TRANSPORT_2"/>
    <property type="match status" value="1"/>
</dbReference>
<proteinExistence type="predicted"/>
<dbReference type="InterPro" id="IPR036259">
    <property type="entry name" value="MFS_trans_sf"/>
</dbReference>
<comment type="caution">
    <text evidence="8">The sequence shown here is derived from an EMBL/GenBank/DDBJ whole genome shotgun (WGS) entry which is preliminary data.</text>
</comment>
<gene>
    <name evidence="8" type="ORF">K7432_012731</name>
</gene>
<protein>
    <recommendedName>
        <fullName evidence="7">Major facilitator superfamily (MFS) profile domain-containing protein</fullName>
    </recommendedName>
</protein>
<dbReference type="SUPFAM" id="SSF103473">
    <property type="entry name" value="MFS general substrate transporter"/>
    <property type="match status" value="1"/>
</dbReference>
<reference evidence="8 9" key="1">
    <citation type="submission" date="2023-04" db="EMBL/GenBank/DDBJ databases">
        <title>Genome of Basidiobolus ranarum AG-B5.</title>
        <authorList>
            <person name="Stajich J.E."/>
            <person name="Carter-House D."/>
            <person name="Gryganskyi A."/>
        </authorList>
    </citation>
    <scope>NUCLEOTIDE SEQUENCE [LARGE SCALE GENOMIC DNA]</scope>
    <source>
        <strain evidence="8 9">AG-B5</strain>
    </source>
</reference>
<evidence type="ECO:0000256" key="3">
    <source>
        <dbReference type="ARBA" id="ARBA00022692"/>
    </source>
</evidence>
<feature type="transmembrane region" description="Helical" evidence="6">
    <location>
        <begin position="225"/>
        <end position="244"/>
    </location>
</feature>